<reference evidence="2" key="1">
    <citation type="submission" date="2020-05" db="EMBL/GenBank/DDBJ databases">
        <authorList>
            <person name="Chiriac C."/>
            <person name="Salcher M."/>
            <person name="Ghai R."/>
            <person name="Kavagutti S V."/>
        </authorList>
    </citation>
    <scope>NUCLEOTIDE SEQUENCE</scope>
</reference>
<organism evidence="2">
    <name type="scientific">freshwater metagenome</name>
    <dbReference type="NCBI Taxonomy" id="449393"/>
    <lineage>
        <taxon>unclassified sequences</taxon>
        <taxon>metagenomes</taxon>
        <taxon>ecological metagenomes</taxon>
    </lineage>
</organism>
<dbReference type="EMBL" id="CAFBNF010000271">
    <property type="protein sequence ID" value="CAB4959685.1"/>
    <property type="molecule type" value="Genomic_DNA"/>
</dbReference>
<evidence type="ECO:0000313" key="2">
    <source>
        <dbReference type="EMBL" id="CAB4959685.1"/>
    </source>
</evidence>
<accession>A0A6J7KVV6</accession>
<feature type="domain" description="Integrase catalytic" evidence="1">
    <location>
        <begin position="3"/>
        <end position="23"/>
    </location>
</feature>
<sequence length="43" mass="5068">MAEDYRQQYNKHRPHSSLGYLTPDEFTLDWHNNNPGLTQALAH</sequence>
<dbReference type="GO" id="GO:0015074">
    <property type="term" value="P:DNA integration"/>
    <property type="evidence" value="ECO:0007669"/>
    <property type="project" value="InterPro"/>
</dbReference>
<protein>
    <submittedName>
        <fullName evidence="2">Unannotated protein</fullName>
    </submittedName>
</protein>
<evidence type="ECO:0000259" key="1">
    <source>
        <dbReference type="Pfam" id="PF13683"/>
    </source>
</evidence>
<dbReference type="Pfam" id="PF13683">
    <property type="entry name" value="rve_3"/>
    <property type="match status" value="1"/>
</dbReference>
<name>A0A6J7KVV6_9ZZZZ</name>
<dbReference type="AlphaFoldDB" id="A0A6J7KVV6"/>
<dbReference type="InterPro" id="IPR001584">
    <property type="entry name" value="Integrase_cat-core"/>
</dbReference>
<gene>
    <name evidence="2" type="ORF">UFOPK3773_01911</name>
</gene>
<proteinExistence type="predicted"/>